<dbReference type="Proteomes" id="UP001239782">
    <property type="component" value="Chromosome"/>
</dbReference>
<dbReference type="EMBL" id="CP133548">
    <property type="protein sequence ID" value="WMS87746.1"/>
    <property type="molecule type" value="Genomic_DNA"/>
</dbReference>
<organism evidence="1 2">
    <name type="scientific">Pleionea litopenaei</name>
    <dbReference type="NCBI Taxonomy" id="3070815"/>
    <lineage>
        <taxon>Bacteria</taxon>
        <taxon>Pseudomonadati</taxon>
        <taxon>Pseudomonadota</taxon>
        <taxon>Gammaproteobacteria</taxon>
        <taxon>Oceanospirillales</taxon>
        <taxon>Pleioneaceae</taxon>
        <taxon>Pleionea</taxon>
    </lineage>
</organism>
<reference evidence="1 2" key="1">
    <citation type="submission" date="2023-08" db="EMBL/GenBank/DDBJ databases">
        <title>Pleionea litopenaei sp. nov., isolated from stomach of juvenile Litopenaeus vannamei.</title>
        <authorList>
            <person name="Rho A.M."/>
            <person name="Hwang C.Y."/>
        </authorList>
    </citation>
    <scope>NUCLEOTIDE SEQUENCE [LARGE SCALE GENOMIC DNA]</scope>
    <source>
        <strain evidence="1 2">HL-JVS1</strain>
    </source>
</reference>
<name>A0AA51X7C8_9GAMM</name>
<dbReference type="InterPro" id="IPR021312">
    <property type="entry name" value="DUF2889"/>
</dbReference>
<dbReference type="RefSeq" id="WP_309202897.1">
    <property type="nucleotide sequence ID" value="NZ_CP133548.1"/>
</dbReference>
<protein>
    <submittedName>
        <fullName evidence="1">DUF2889 domain-containing protein</fullName>
    </submittedName>
</protein>
<dbReference type="Pfam" id="PF11136">
    <property type="entry name" value="DUF2889"/>
    <property type="match status" value="1"/>
</dbReference>
<dbReference type="KEGG" id="plei:Q9312_02195"/>
<sequence>MSSQSTKSSARRTPIHTRNISSLGYLREDELWDIETTLTDNKHYPFKTIERGELSTNEFVHRMTMVVTLNDELVIQDIKITMADAPFRLCQAVIPRFDSLVGVQIKSGWRDKVKALLKGRKGCTHLVELLSVVATTAFQTVLPYRNRNTLGAKLIHSSIVDQCQGFAADGEVIREHFPQFYKPSDEE</sequence>
<evidence type="ECO:0000313" key="1">
    <source>
        <dbReference type="EMBL" id="WMS87746.1"/>
    </source>
</evidence>
<dbReference type="AlphaFoldDB" id="A0AA51X7C8"/>
<keyword evidence="2" id="KW-1185">Reference proteome</keyword>
<evidence type="ECO:0000313" key="2">
    <source>
        <dbReference type="Proteomes" id="UP001239782"/>
    </source>
</evidence>
<proteinExistence type="predicted"/>
<accession>A0AA51X7C8</accession>
<gene>
    <name evidence="1" type="ORF">Q9312_02195</name>
</gene>